<organism evidence="1 2">
    <name type="scientific">Petrolisthes manimaculis</name>
    <dbReference type="NCBI Taxonomy" id="1843537"/>
    <lineage>
        <taxon>Eukaryota</taxon>
        <taxon>Metazoa</taxon>
        <taxon>Ecdysozoa</taxon>
        <taxon>Arthropoda</taxon>
        <taxon>Crustacea</taxon>
        <taxon>Multicrustacea</taxon>
        <taxon>Malacostraca</taxon>
        <taxon>Eumalacostraca</taxon>
        <taxon>Eucarida</taxon>
        <taxon>Decapoda</taxon>
        <taxon>Pleocyemata</taxon>
        <taxon>Anomura</taxon>
        <taxon>Galatheoidea</taxon>
        <taxon>Porcellanidae</taxon>
        <taxon>Petrolisthes</taxon>
    </lineage>
</organism>
<proteinExistence type="predicted"/>
<comment type="caution">
    <text evidence="1">The sequence shown here is derived from an EMBL/GenBank/DDBJ whole genome shotgun (WGS) entry which is preliminary data.</text>
</comment>
<keyword evidence="2" id="KW-1185">Reference proteome</keyword>
<evidence type="ECO:0000313" key="1">
    <source>
        <dbReference type="EMBL" id="KAK4301200.1"/>
    </source>
</evidence>
<dbReference type="AlphaFoldDB" id="A0AAE1P320"/>
<name>A0AAE1P320_9EUCA</name>
<evidence type="ECO:0000313" key="2">
    <source>
        <dbReference type="Proteomes" id="UP001292094"/>
    </source>
</evidence>
<dbReference type="EMBL" id="JAWZYT010002906">
    <property type="protein sequence ID" value="KAK4301200.1"/>
    <property type="molecule type" value="Genomic_DNA"/>
</dbReference>
<protein>
    <submittedName>
        <fullName evidence="1">Uncharacterized protein</fullName>
    </submittedName>
</protein>
<sequence length="85" mass="9140">MRTHHRKSLRFISTSRVGDGELPRTKLAHIDRISGYLPCAPSSELPTTPLCDVISTAGTSSPSSPNAVYDHIYKGNQAVTSQAST</sequence>
<gene>
    <name evidence="1" type="ORF">Pmani_026621</name>
</gene>
<dbReference type="Proteomes" id="UP001292094">
    <property type="component" value="Unassembled WGS sequence"/>
</dbReference>
<reference evidence="1" key="1">
    <citation type="submission" date="2023-11" db="EMBL/GenBank/DDBJ databases">
        <title>Genome assemblies of two species of porcelain crab, Petrolisthes cinctipes and Petrolisthes manimaculis (Anomura: Porcellanidae).</title>
        <authorList>
            <person name="Angst P."/>
        </authorList>
    </citation>
    <scope>NUCLEOTIDE SEQUENCE</scope>
    <source>
        <strain evidence="1">PB745_02</strain>
        <tissue evidence="1">Gill</tissue>
    </source>
</reference>
<accession>A0AAE1P320</accession>